<dbReference type="RefSeq" id="WP_207542586.1">
    <property type="nucleotide sequence ID" value="NZ_JAFNAA010000020.1"/>
</dbReference>
<reference evidence="2" key="1">
    <citation type="submission" date="2021-03" db="EMBL/GenBank/DDBJ databases">
        <title>Plesiomonas shigelloides zfcc0051, isolated from zebrafish feces.</title>
        <authorList>
            <person name="Vanderhoek Z."/>
            <person name="Gaulke C."/>
        </authorList>
    </citation>
    <scope>NUCLEOTIDE SEQUENCE</scope>
    <source>
        <strain evidence="2">Zfcc0051</strain>
    </source>
</reference>
<feature type="transmembrane region" description="Helical" evidence="1">
    <location>
        <begin position="94"/>
        <end position="113"/>
    </location>
</feature>
<keyword evidence="1" id="KW-1133">Transmembrane helix</keyword>
<gene>
    <name evidence="2" type="ORF">J2R62_15045</name>
</gene>
<feature type="transmembrane region" description="Helical" evidence="1">
    <location>
        <begin position="68"/>
        <end position="88"/>
    </location>
</feature>
<organism evidence="2 3">
    <name type="scientific">Plesiomonas shigelloides</name>
    <name type="common">Aeromonas shigelloides</name>
    <dbReference type="NCBI Taxonomy" id="703"/>
    <lineage>
        <taxon>Bacteria</taxon>
        <taxon>Pseudomonadati</taxon>
        <taxon>Pseudomonadota</taxon>
        <taxon>Gammaproteobacteria</taxon>
        <taxon>Enterobacterales</taxon>
        <taxon>Enterobacteriaceae</taxon>
        <taxon>Plesiomonas</taxon>
    </lineage>
</organism>
<accession>A0A8I1W7V7</accession>
<name>A0A8I1W7V7_PLESH</name>
<dbReference type="Proteomes" id="UP000664658">
    <property type="component" value="Unassembled WGS sequence"/>
</dbReference>
<sequence length="298" mass="34203">MNNKVKAYPLASAEQEAQPLDVSMYENLTYNEFQALPKEEQHRISKWKRQRVIEAPTLYEWDIRVATVYSWGWLAIILPCGIMTLIGYWLGGNILYVSLGFGVFFVPQMRYLWWADKQYHYRLTTEGLVTTEHDAIPDAAYAVVRGIAWFGIVVCVVSVALLGPAALVGAGGFALMAFFFTDFKNEETTSMTAIKPGYPHLIKVSHKRPYIDCEAEKFYFGFYSNVSCYCHSEDMHKIISLLMEQLPGSEFILFKNDLAVRNSDMLSRDGELVQLSDFEFKNKWLRSSCFLSHLFLAR</sequence>
<evidence type="ECO:0000256" key="1">
    <source>
        <dbReference type="SAM" id="Phobius"/>
    </source>
</evidence>
<protein>
    <submittedName>
        <fullName evidence="2">Uncharacterized protein</fullName>
    </submittedName>
</protein>
<evidence type="ECO:0000313" key="2">
    <source>
        <dbReference type="EMBL" id="MBO1109502.1"/>
    </source>
</evidence>
<evidence type="ECO:0000313" key="3">
    <source>
        <dbReference type="Proteomes" id="UP000664658"/>
    </source>
</evidence>
<keyword evidence="1" id="KW-0812">Transmembrane</keyword>
<dbReference type="EMBL" id="JAFNAA010000020">
    <property type="protein sequence ID" value="MBO1109502.1"/>
    <property type="molecule type" value="Genomic_DNA"/>
</dbReference>
<feature type="transmembrane region" description="Helical" evidence="1">
    <location>
        <begin position="147"/>
        <end position="180"/>
    </location>
</feature>
<proteinExistence type="predicted"/>
<comment type="caution">
    <text evidence="2">The sequence shown here is derived from an EMBL/GenBank/DDBJ whole genome shotgun (WGS) entry which is preliminary data.</text>
</comment>
<dbReference type="AlphaFoldDB" id="A0A8I1W7V7"/>
<keyword evidence="1" id="KW-0472">Membrane</keyword>